<keyword evidence="4" id="KW-1185">Reference proteome</keyword>
<name>A0ABY4H3T7_9BACI</name>
<dbReference type="EMBL" id="CP095074">
    <property type="protein sequence ID" value="UOQ94866.1"/>
    <property type="molecule type" value="Genomic_DNA"/>
</dbReference>
<keyword evidence="1" id="KW-0805">Transcription regulation</keyword>
<accession>A0ABY4H3T7</accession>
<proteinExistence type="predicted"/>
<evidence type="ECO:0000256" key="2">
    <source>
        <dbReference type="ARBA" id="ARBA00023163"/>
    </source>
</evidence>
<keyword evidence="2" id="KW-0804">Transcription</keyword>
<dbReference type="Proteomes" id="UP000831880">
    <property type="component" value="Chromosome"/>
</dbReference>
<sequence length="42" mass="4614">MVRLTLGGCTVGEISDAESVSEATVKRTRKAIKEKTRKHLTL</sequence>
<evidence type="ECO:0000256" key="1">
    <source>
        <dbReference type="ARBA" id="ARBA00023015"/>
    </source>
</evidence>
<reference evidence="3 4" key="1">
    <citation type="submission" date="2022-04" db="EMBL/GenBank/DDBJ databases">
        <title>Halobacillus sp. isolated from saltern.</title>
        <authorList>
            <person name="Won M."/>
            <person name="Lee C.-M."/>
            <person name="Woen H.-Y."/>
            <person name="Kwon S.-W."/>
        </authorList>
    </citation>
    <scope>NUCLEOTIDE SEQUENCE [LARGE SCALE GENOMIC DNA]</scope>
    <source>
        <strain evidence="3 4">SSTM10-2</strain>
    </source>
</reference>
<dbReference type="RefSeq" id="WP_244754722.1">
    <property type="nucleotide sequence ID" value="NZ_CP095074.1"/>
</dbReference>
<dbReference type="InterPro" id="IPR016032">
    <property type="entry name" value="Sig_transdc_resp-reg_C-effctor"/>
</dbReference>
<gene>
    <name evidence="3" type="ORF">MUO14_08045</name>
</gene>
<evidence type="ECO:0000313" key="3">
    <source>
        <dbReference type="EMBL" id="UOQ94866.1"/>
    </source>
</evidence>
<organism evidence="3 4">
    <name type="scientific">Halobacillus shinanisalinarum</name>
    <dbReference type="NCBI Taxonomy" id="2932258"/>
    <lineage>
        <taxon>Bacteria</taxon>
        <taxon>Bacillati</taxon>
        <taxon>Bacillota</taxon>
        <taxon>Bacilli</taxon>
        <taxon>Bacillales</taxon>
        <taxon>Bacillaceae</taxon>
        <taxon>Halobacillus</taxon>
    </lineage>
</organism>
<dbReference type="SUPFAM" id="SSF46894">
    <property type="entry name" value="C-terminal effector domain of the bipartite response regulators"/>
    <property type="match status" value="1"/>
</dbReference>
<evidence type="ECO:0008006" key="5">
    <source>
        <dbReference type="Google" id="ProtNLM"/>
    </source>
</evidence>
<evidence type="ECO:0000313" key="4">
    <source>
        <dbReference type="Proteomes" id="UP000831880"/>
    </source>
</evidence>
<protein>
    <recommendedName>
        <fullName evidence="5">Sigma-70, region 4</fullName>
    </recommendedName>
</protein>